<dbReference type="AlphaFoldDB" id="A0AB36BXR2"/>
<accession>A0AB36BXR2</accession>
<evidence type="ECO:0000256" key="5">
    <source>
        <dbReference type="ARBA" id="ARBA00023136"/>
    </source>
</evidence>
<comment type="subcellular location">
    <subcellularLocation>
        <location evidence="1">Membrane</location>
        <topology evidence="1">Multi-pass membrane protein</topology>
    </subcellularLocation>
</comment>
<gene>
    <name evidence="6" type="ORF">G5T23_01450</name>
</gene>
<name>A0AB36BXR2_BIFBI</name>
<dbReference type="PANTHER" id="PTHR34857:SF2">
    <property type="entry name" value="SLL0384 PROTEIN"/>
    <property type="match status" value="1"/>
</dbReference>
<dbReference type="CDD" id="cd16914">
    <property type="entry name" value="EcfT"/>
    <property type="match status" value="1"/>
</dbReference>
<organism evidence="6 7">
    <name type="scientific">Bifidobacterium bifidum</name>
    <dbReference type="NCBI Taxonomy" id="1681"/>
    <lineage>
        <taxon>Bacteria</taxon>
        <taxon>Bacillati</taxon>
        <taxon>Actinomycetota</taxon>
        <taxon>Actinomycetes</taxon>
        <taxon>Bifidobacteriales</taxon>
        <taxon>Bifidobacteriaceae</taxon>
        <taxon>Bifidobacterium</taxon>
    </lineage>
</organism>
<evidence type="ECO:0000313" key="6">
    <source>
        <dbReference type="EMBL" id="NGG35723.1"/>
    </source>
</evidence>
<reference evidence="6 7" key="1">
    <citation type="submission" date="2020-02" db="EMBL/GenBank/DDBJ databases">
        <title>Antibiotic susceptibility profiles of lactic acid bacteria isolated from the human vagina and genetic basis of atypical resistances.</title>
        <authorList>
            <person name="Sirichoat A."/>
            <person name="Florez A.B."/>
            <person name="Vazquez L."/>
            <person name="Buppasiri P."/>
            <person name="Panya M."/>
            <person name="Lulitanond V."/>
            <person name="Mayo B."/>
        </authorList>
    </citation>
    <scope>NUCLEOTIDE SEQUENCE [LARGE SCALE GENOMIC DNA]</scope>
    <source>
        <strain evidence="6 7">VA07-1AN</strain>
    </source>
</reference>
<dbReference type="EMBL" id="JAAJBJ010000001">
    <property type="protein sequence ID" value="NGG35723.1"/>
    <property type="molecule type" value="Genomic_DNA"/>
</dbReference>
<proteinExistence type="predicted"/>
<evidence type="ECO:0000256" key="4">
    <source>
        <dbReference type="ARBA" id="ARBA00022989"/>
    </source>
</evidence>
<dbReference type="InterPro" id="IPR051611">
    <property type="entry name" value="ECF_transporter_component"/>
</dbReference>
<evidence type="ECO:0000256" key="2">
    <source>
        <dbReference type="ARBA" id="ARBA00022475"/>
    </source>
</evidence>
<protein>
    <submittedName>
        <fullName evidence="6">Energy-coupling factor transporter transmembrane protein EcfT</fullName>
    </submittedName>
</protein>
<keyword evidence="3 6" id="KW-0812">Transmembrane</keyword>
<dbReference type="PANTHER" id="PTHR34857">
    <property type="entry name" value="SLL0384 PROTEIN"/>
    <property type="match status" value="1"/>
</dbReference>
<evidence type="ECO:0000313" key="7">
    <source>
        <dbReference type="Proteomes" id="UP000488776"/>
    </source>
</evidence>
<keyword evidence="5" id="KW-0472">Membrane</keyword>
<dbReference type="InterPro" id="IPR003339">
    <property type="entry name" value="ABC/ECF_trnsptr_transmembrane"/>
</dbReference>
<sequence length="136" mass="15301">MMMPCFTTGAYAFSTTRVSEFVCAPRRMRVPESVAIPCMVVIRFFLTIGRDYRRTRDAMALRGLASGRLALLRHPAQSLEFVLVPLLMNATIVSRDLSVAALTKGLGRPGRHTCITEIHSVGLIGRRWRSARSRWH</sequence>
<comment type="caution">
    <text evidence="6">The sequence shown here is derived from an EMBL/GenBank/DDBJ whole genome shotgun (WGS) entry which is preliminary data.</text>
</comment>
<dbReference type="Proteomes" id="UP000488776">
    <property type="component" value="Unassembled WGS sequence"/>
</dbReference>
<keyword evidence="2" id="KW-1003">Cell membrane</keyword>
<dbReference type="GO" id="GO:0005886">
    <property type="term" value="C:plasma membrane"/>
    <property type="evidence" value="ECO:0007669"/>
    <property type="project" value="UniProtKB-ARBA"/>
</dbReference>
<evidence type="ECO:0000256" key="1">
    <source>
        <dbReference type="ARBA" id="ARBA00004141"/>
    </source>
</evidence>
<dbReference type="RefSeq" id="WP_163112945.1">
    <property type="nucleotide sequence ID" value="NZ_JAAJBJ010000001.1"/>
</dbReference>
<evidence type="ECO:0000256" key="3">
    <source>
        <dbReference type="ARBA" id="ARBA00022692"/>
    </source>
</evidence>
<keyword evidence="4" id="KW-1133">Transmembrane helix</keyword>
<dbReference type="Pfam" id="PF02361">
    <property type="entry name" value="CbiQ"/>
    <property type="match status" value="1"/>
</dbReference>